<feature type="compositionally biased region" description="Polar residues" evidence="1">
    <location>
        <begin position="146"/>
        <end position="158"/>
    </location>
</feature>
<comment type="caution">
    <text evidence="2">The sequence shown here is derived from an EMBL/GenBank/DDBJ whole genome shotgun (WGS) entry which is preliminary data.</text>
</comment>
<dbReference type="AlphaFoldDB" id="A0A8H6INL2"/>
<dbReference type="EMBL" id="WIGN01000588">
    <property type="protein sequence ID" value="KAF6787637.1"/>
    <property type="molecule type" value="Genomic_DNA"/>
</dbReference>
<feature type="region of interest" description="Disordered" evidence="1">
    <location>
        <begin position="1"/>
        <end position="300"/>
    </location>
</feature>
<name>A0A8H6INL2_9PEZI</name>
<proteinExistence type="predicted"/>
<evidence type="ECO:0000256" key="1">
    <source>
        <dbReference type="SAM" id="MobiDB-lite"/>
    </source>
</evidence>
<accession>A0A8H6INL2</accession>
<sequence>MALSTEQAAHINRQARRRAERAAAEMSFRNVSSEDYLRKLRAKRRPSRPFEIGEIPAAVEIEDDEPVPPPRQSTRSSTAPRPTPKPRAAATGGSVRGHNKTYRAPTPTRTREATKSPKPTRSSTRLSVRSPVPSREQTRSQHDLLKTTQQPSTTTLGSVKSRRRSILSPSRLSFRAKTPSKPLRRAASAAEISSKTKPAKDETLRPNKSMKHARSQSAQSPITHTESPSPKVGLTKRSSLRSLKDKIRRVASAFELRSDKAEGEGGSGVSMKHNNSTRSLLRYSGTRLRRRQLDTVDEEA</sequence>
<protein>
    <submittedName>
        <fullName evidence="2">Uncharacterized protein</fullName>
    </submittedName>
</protein>
<reference evidence="2 3" key="1">
    <citation type="journal article" date="2020" name="Phytopathology">
        <title>Genome Sequence Resources of Colletotrichum truncatum, C. plurivorum, C. musicola, and C. sojae: Four Species Pathogenic to Soybean (Glycine max).</title>
        <authorList>
            <person name="Rogerio F."/>
            <person name="Boufleur T.R."/>
            <person name="Ciampi-Guillardi M."/>
            <person name="Sukno S.A."/>
            <person name="Thon M.R."/>
            <person name="Massola Junior N.S."/>
            <person name="Baroncelli R."/>
        </authorList>
    </citation>
    <scope>NUCLEOTIDE SEQUENCE [LARGE SCALE GENOMIC DNA]</scope>
    <source>
        <strain evidence="2 3">LFN0009</strain>
    </source>
</reference>
<evidence type="ECO:0000313" key="3">
    <source>
        <dbReference type="Proteomes" id="UP000652219"/>
    </source>
</evidence>
<keyword evidence="3" id="KW-1185">Reference proteome</keyword>
<feature type="compositionally biased region" description="Basic and acidic residues" evidence="1">
    <location>
        <begin position="136"/>
        <end position="145"/>
    </location>
</feature>
<evidence type="ECO:0000313" key="2">
    <source>
        <dbReference type="EMBL" id="KAF6787637.1"/>
    </source>
</evidence>
<feature type="compositionally biased region" description="Low complexity" evidence="1">
    <location>
        <begin position="72"/>
        <end position="91"/>
    </location>
</feature>
<dbReference type="Proteomes" id="UP000652219">
    <property type="component" value="Unassembled WGS sequence"/>
</dbReference>
<gene>
    <name evidence="2" type="ORF">CSOJ01_15168</name>
</gene>
<feature type="compositionally biased region" description="Polar residues" evidence="1">
    <location>
        <begin position="117"/>
        <end position="127"/>
    </location>
</feature>
<feature type="compositionally biased region" description="Low complexity" evidence="1">
    <location>
        <begin position="166"/>
        <end position="175"/>
    </location>
</feature>
<organism evidence="2 3">
    <name type="scientific">Colletotrichum sojae</name>
    <dbReference type="NCBI Taxonomy" id="2175907"/>
    <lineage>
        <taxon>Eukaryota</taxon>
        <taxon>Fungi</taxon>
        <taxon>Dikarya</taxon>
        <taxon>Ascomycota</taxon>
        <taxon>Pezizomycotina</taxon>
        <taxon>Sordariomycetes</taxon>
        <taxon>Hypocreomycetidae</taxon>
        <taxon>Glomerellales</taxon>
        <taxon>Glomerellaceae</taxon>
        <taxon>Colletotrichum</taxon>
        <taxon>Colletotrichum orchidearum species complex</taxon>
    </lineage>
</organism>
<feature type="compositionally biased region" description="Polar residues" evidence="1">
    <location>
        <begin position="215"/>
        <end position="228"/>
    </location>
</feature>